<organism evidence="2">
    <name type="scientific">marine sediment metagenome</name>
    <dbReference type="NCBI Taxonomy" id="412755"/>
    <lineage>
        <taxon>unclassified sequences</taxon>
        <taxon>metagenomes</taxon>
        <taxon>ecological metagenomes</taxon>
    </lineage>
</organism>
<evidence type="ECO:0000256" key="1">
    <source>
        <dbReference type="SAM" id="Phobius"/>
    </source>
</evidence>
<dbReference type="AlphaFoldDB" id="A0A0F9D3Z6"/>
<comment type="caution">
    <text evidence="2">The sequence shown here is derived from an EMBL/GenBank/DDBJ whole genome shotgun (WGS) entry which is preliminary data.</text>
</comment>
<protein>
    <submittedName>
        <fullName evidence="2">Uncharacterized protein</fullName>
    </submittedName>
</protein>
<keyword evidence="1" id="KW-0472">Membrane</keyword>
<feature type="transmembrane region" description="Helical" evidence="1">
    <location>
        <begin position="12"/>
        <end position="34"/>
    </location>
</feature>
<accession>A0A0F9D3Z6</accession>
<evidence type="ECO:0000313" key="2">
    <source>
        <dbReference type="EMBL" id="KKL56468.1"/>
    </source>
</evidence>
<keyword evidence="1" id="KW-1133">Transmembrane helix</keyword>
<dbReference type="EMBL" id="LAZR01030483">
    <property type="protein sequence ID" value="KKL56468.1"/>
    <property type="molecule type" value="Genomic_DNA"/>
</dbReference>
<reference evidence="2" key="1">
    <citation type="journal article" date="2015" name="Nature">
        <title>Complex archaea that bridge the gap between prokaryotes and eukaryotes.</title>
        <authorList>
            <person name="Spang A."/>
            <person name="Saw J.H."/>
            <person name="Jorgensen S.L."/>
            <person name="Zaremba-Niedzwiedzka K."/>
            <person name="Martijn J."/>
            <person name="Lind A.E."/>
            <person name="van Eijk R."/>
            <person name="Schleper C."/>
            <person name="Guy L."/>
            <person name="Ettema T.J."/>
        </authorList>
    </citation>
    <scope>NUCLEOTIDE SEQUENCE</scope>
</reference>
<gene>
    <name evidence="2" type="ORF">LCGC14_2245130</name>
</gene>
<sequence>MLCSLEGIGSRILTDILAFYFGSFGVLLPFLQLASGVTRGLSTRLHAACSIARWPERAAIHIFRVLHSGRAPREFQGPDICIT</sequence>
<proteinExistence type="predicted"/>
<keyword evidence="1" id="KW-0812">Transmembrane</keyword>
<name>A0A0F9D3Z6_9ZZZZ</name>